<protein>
    <submittedName>
        <fullName evidence="1">Uncharacterized protein</fullName>
    </submittedName>
</protein>
<proteinExistence type="predicted"/>
<accession>A0ABV0UJ55</accession>
<keyword evidence="2" id="KW-1185">Reference proteome</keyword>
<comment type="caution">
    <text evidence="1">The sequence shown here is derived from an EMBL/GenBank/DDBJ whole genome shotgun (WGS) entry which is preliminary data.</text>
</comment>
<reference evidence="1 2" key="1">
    <citation type="submission" date="2021-06" db="EMBL/GenBank/DDBJ databases">
        <authorList>
            <person name="Palmer J.M."/>
        </authorList>
    </citation>
    <scope>NUCLEOTIDE SEQUENCE [LARGE SCALE GENOMIC DNA]</scope>
    <source>
        <strain evidence="2">if_2019</strain>
        <tissue evidence="1">Muscle</tissue>
    </source>
</reference>
<evidence type="ECO:0000313" key="2">
    <source>
        <dbReference type="Proteomes" id="UP001482620"/>
    </source>
</evidence>
<organism evidence="1 2">
    <name type="scientific">Ilyodon furcidens</name>
    <name type="common">goldbreast splitfin</name>
    <dbReference type="NCBI Taxonomy" id="33524"/>
    <lineage>
        <taxon>Eukaryota</taxon>
        <taxon>Metazoa</taxon>
        <taxon>Chordata</taxon>
        <taxon>Craniata</taxon>
        <taxon>Vertebrata</taxon>
        <taxon>Euteleostomi</taxon>
        <taxon>Actinopterygii</taxon>
        <taxon>Neopterygii</taxon>
        <taxon>Teleostei</taxon>
        <taxon>Neoteleostei</taxon>
        <taxon>Acanthomorphata</taxon>
        <taxon>Ovalentaria</taxon>
        <taxon>Atherinomorphae</taxon>
        <taxon>Cyprinodontiformes</taxon>
        <taxon>Goodeidae</taxon>
        <taxon>Ilyodon</taxon>
    </lineage>
</organism>
<sequence length="107" mass="12295">MENYHLHLVLFSTKKFQKQALWQQTFSILNQLSMSKSSKNNHHLSSFPKVSLDEVQDIVRRMKPSTCSLDRFLTTLVKTHVSALGPLMSLVARHSLQTRHVPHSSNL</sequence>
<gene>
    <name evidence="1" type="ORF">ILYODFUR_021750</name>
</gene>
<dbReference type="Proteomes" id="UP001482620">
    <property type="component" value="Unassembled WGS sequence"/>
</dbReference>
<name>A0ABV0UJ55_9TELE</name>
<evidence type="ECO:0000313" key="1">
    <source>
        <dbReference type="EMBL" id="MEQ2244884.1"/>
    </source>
</evidence>
<dbReference type="EMBL" id="JAHRIQ010071860">
    <property type="protein sequence ID" value="MEQ2244884.1"/>
    <property type="molecule type" value="Genomic_DNA"/>
</dbReference>